<proteinExistence type="predicted"/>
<dbReference type="GO" id="GO:0016020">
    <property type="term" value="C:membrane"/>
    <property type="evidence" value="ECO:0007669"/>
    <property type="project" value="TreeGrafter"/>
</dbReference>
<dbReference type="NCBIfam" id="TIGR03056">
    <property type="entry name" value="bchO_mg_che_rel"/>
    <property type="match status" value="1"/>
</dbReference>
<dbReference type="GO" id="GO:0016787">
    <property type="term" value="F:hydrolase activity"/>
    <property type="evidence" value="ECO:0007669"/>
    <property type="project" value="UniProtKB-KW"/>
</dbReference>
<gene>
    <name evidence="3" type="ORF">NSE01_07700</name>
</gene>
<dbReference type="Gene3D" id="3.40.50.1820">
    <property type="entry name" value="alpha/beta hydrolase"/>
    <property type="match status" value="1"/>
</dbReference>
<dbReference type="RefSeq" id="WP_147158305.1">
    <property type="nucleotide sequence ID" value="NZ_BJYR01000005.1"/>
</dbReference>
<keyword evidence="4" id="KW-1185">Reference proteome</keyword>
<dbReference type="InterPro" id="IPR050266">
    <property type="entry name" value="AB_hydrolase_sf"/>
</dbReference>
<dbReference type="PANTHER" id="PTHR43798">
    <property type="entry name" value="MONOACYLGLYCEROL LIPASE"/>
    <property type="match status" value="1"/>
</dbReference>
<evidence type="ECO:0000313" key="4">
    <source>
        <dbReference type="Proteomes" id="UP000321464"/>
    </source>
</evidence>
<dbReference type="InterPro" id="IPR029058">
    <property type="entry name" value="AB_hydrolase_fold"/>
</dbReference>
<organism evidence="3 4">
    <name type="scientific">Novosphingobium sediminis</name>
    <dbReference type="NCBI Taxonomy" id="707214"/>
    <lineage>
        <taxon>Bacteria</taxon>
        <taxon>Pseudomonadati</taxon>
        <taxon>Pseudomonadota</taxon>
        <taxon>Alphaproteobacteria</taxon>
        <taxon>Sphingomonadales</taxon>
        <taxon>Sphingomonadaceae</taxon>
        <taxon>Novosphingobium</taxon>
    </lineage>
</organism>
<evidence type="ECO:0000259" key="2">
    <source>
        <dbReference type="Pfam" id="PF00561"/>
    </source>
</evidence>
<dbReference type="EMBL" id="BJYR01000005">
    <property type="protein sequence ID" value="GEN98937.1"/>
    <property type="molecule type" value="Genomic_DNA"/>
</dbReference>
<evidence type="ECO:0000256" key="1">
    <source>
        <dbReference type="ARBA" id="ARBA00022801"/>
    </source>
</evidence>
<dbReference type="InterPro" id="IPR000073">
    <property type="entry name" value="AB_hydrolase_1"/>
</dbReference>
<dbReference type="AlphaFoldDB" id="A0A512AGT3"/>
<reference evidence="3 4" key="1">
    <citation type="submission" date="2019-07" db="EMBL/GenBank/DDBJ databases">
        <title>Whole genome shotgun sequence of Novosphingobium sediminis NBRC 106119.</title>
        <authorList>
            <person name="Hosoyama A."/>
            <person name="Uohara A."/>
            <person name="Ohji S."/>
            <person name="Ichikawa N."/>
        </authorList>
    </citation>
    <scope>NUCLEOTIDE SEQUENCE [LARGE SCALE GENOMIC DNA]</scope>
    <source>
        <strain evidence="3 4">NBRC 106119</strain>
    </source>
</reference>
<dbReference type="PRINTS" id="PR00111">
    <property type="entry name" value="ABHYDROLASE"/>
</dbReference>
<dbReference type="PANTHER" id="PTHR43798:SF31">
    <property type="entry name" value="AB HYDROLASE SUPERFAMILY PROTEIN YCLE"/>
    <property type="match status" value="1"/>
</dbReference>
<evidence type="ECO:0000313" key="3">
    <source>
        <dbReference type="EMBL" id="GEN98937.1"/>
    </source>
</evidence>
<protein>
    <submittedName>
        <fullName evidence="3">Alpha/beta hydrolase</fullName>
    </submittedName>
</protein>
<keyword evidence="1 3" id="KW-0378">Hydrolase</keyword>
<sequence length="291" mass="30769">MSKPLIWETDGRDWPHRDASRFVQAGPLTWHVQEMGTGPTLVLLHGTGAATHSWRHLMPLLARDHRVIAMDLPGHGFTRGRPPGGLTLPGMAAAVGVLLEKLEVRPERLIGHSAGAAIALRMVRDGFDVPEVVGLNAALSPFPGFFAPLFQGLARALVLNPLVPRLFAASARTSGDTGRLLVRSTGSHIDAEGVRCYAMLLGNALHCRGALEMMAGWDLAGLQRDLPRIAVPVRLIHGAKDAAVPTSSVEQAVTLMPQAALSVLAGLGHLAHEERADLVAAAMTAAASVDA</sequence>
<comment type="caution">
    <text evidence="3">The sequence shown here is derived from an EMBL/GenBank/DDBJ whole genome shotgun (WGS) entry which is preliminary data.</text>
</comment>
<dbReference type="Pfam" id="PF00561">
    <property type="entry name" value="Abhydrolase_1"/>
    <property type="match status" value="1"/>
</dbReference>
<dbReference type="Proteomes" id="UP000321464">
    <property type="component" value="Unassembled WGS sequence"/>
</dbReference>
<dbReference type="OrthoDB" id="9799612at2"/>
<dbReference type="SUPFAM" id="SSF53474">
    <property type="entry name" value="alpha/beta-Hydrolases"/>
    <property type="match status" value="1"/>
</dbReference>
<accession>A0A512AGT3</accession>
<feature type="domain" description="AB hydrolase-1" evidence="2">
    <location>
        <begin position="39"/>
        <end position="275"/>
    </location>
</feature>
<name>A0A512AGT3_9SPHN</name>
<dbReference type="InterPro" id="IPR017497">
    <property type="entry name" value="BchO"/>
</dbReference>